<reference evidence="1" key="1">
    <citation type="journal article" date="2015" name="Nature">
        <title>Complex archaea that bridge the gap between prokaryotes and eukaryotes.</title>
        <authorList>
            <person name="Spang A."/>
            <person name="Saw J.H."/>
            <person name="Jorgensen S.L."/>
            <person name="Zaremba-Niedzwiedzka K."/>
            <person name="Martijn J."/>
            <person name="Lind A.E."/>
            <person name="van Eijk R."/>
            <person name="Schleper C."/>
            <person name="Guy L."/>
            <person name="Ettema T.J."/>
        </authorList>
    </citation>
    <scope>NUCLEOTIDE SEQUENCE</scope>
</reference>
<dbReference type="EMBL" id="LAZR01050434">
    <property type="protein sequence ID" value="KKK87365.1"/>
    <property type="molecule type" value="Genomic_DNA"/>
</dbReference>
<organism evidence="1">
    <name type="scientific">marine sediment metagenome</name>
    <dbReference type="NCBI Taxonomy" id="412755"/>
    <lineage>
        <taxon>unclassified sequences</taxon>
        <taxon>metagenomes</taxon>
        <taxon>ecological metagenomes</taxon>
    </lineage>
</organism>
<dbReference type="AlphaFoldDB" id="A0A0F8ZN32"/>
<name>A0A0F8ZN32_9ZZZZ</name>
<proteinExistence type="predicted"/>
<comment type="caution">
    <text evidence="1">The sequence shown here is derived from an EMBL/GenBank/DDBJ whole genome shotgun (WGS) entry which is preliminary data.</text>
</comment>
<evidence type="ECO:0000313" key="1">
    <source>
        <dbReference type="EMBL" id="KKK87365.1"/>
    </source>
</evidence>
<accession>A0A0F8ZN32</accession>
<sequence>MTSAEIKAKVIGLIHGRDSEGDWILPWEHDKGCLHCDQLAEFIEGLLKDYDKENLKLMEDALLWELAGATDPCKKEETTFKNPLAEDAPLPYLLDAKERNERLRTTGLVCNCSTCKSHRIP</sequence>
<protein>
    <submittedName>
        <fullName evidence="1">Uncharacterized protein</fullName>
    </submittedName>
</protein>
<gene>
    <name evidence="1" type="ORF">LCGC14_2753970</name>
</gene>